<organism evidence="2 3">
    <name type="scientific">Oryza rufipogon</name>
    <name type="common">Brownbeard rice</name>
    <name type="synonym">Asian wild rice</name>
    <dbReference type="NCBI Taxonomy" id="4529"/>
    <lineage>
        <taxon>Eukaryota</taxon>
        <taxon>Viridiplantae</taxon>
        <taxon>Streptophyta</taxon>
        <taxon>Embryophyta</taxon>
        <taxon>Tracheophyta</taxon>
        <taxon>Spermatophyta</taxon>
        <taxon>Magnoliopsida</taxon>
        <taxon>Liliopsida</taxon>
        <taxon>Poales</taxon>
        <taxon>Poaceae</taxon>
        <taxon>BOP clade</taxon>
        <taxon>Oryzoideae</taxon>
        <taxon>Oryzeae</taxon>
        <taxon>Oryzinae</taxon>
        <taxon>Oryza</taxon>
    </lineage>
</organism>
<evidence type="ECO:0000256" key="1">
    <source>
        <dbReference type="SAM" id="SignalP"/>
    </source>
</evidence>
<dbReference type="AlphaFoldDB" id="A0A0E0P4T2"/>
<dbReference type="Proteomes" id="UP000008022">
    <property type="component" value="Unassembled WGS sequence"/>
</dbReference>
<dbReference type="OMA" id="FAHGCAA"/>
<dbReference type="Gramene" id="ORUFI04G01460.1">
    <property type="protein sequence ID" value="ORUFI04G01460.1"/>
    <property type="gene ID" value="ORUFI04G01460"/>
</dbReference>
<keyword evidence="1" id="KW-0732">Signal</keyword>
<reference evidence="2" key="2">
    <citation type="submission" date="2015-06" db="UniProtKB">
        <authorList>
            <consortium name="EnsemblPlants"/>
        </authorList>
    </citation>
    <scope>IDENTIFICATION</scope>
</reference>
<proteinExistence type="predicted"/>
<feature type="signal peptide" evidence="1">
    <location>
        <begin position="1"/>
        <end position="22"/>
    </location>
</feature>
<accession>A0A0E0P4T2</accession>
<evidence type="ECO:0000313" key="2">
    <source>
        <dbReference type="EnsemblPlants" id="ORUFI04G01460.1"/>
    </source>
</evidence>
<evidence type="ECO:0000313" key="3">
    <source>
        <dbReference type="Proteomes" id="UP000008022"/>
    </source>
</evidence>
<feature type="chain" id="PRO_5002369890" description="Secreted protein" evidence="1">
    <location>
        <begin position="23"/>
        <end position="73"/>
    </location>
</feature>
<dbReference type="EnsemblPlants" id="ORUFI04G01460.1">
    <property type="protein sequence ID" value="ORUFI04G01460.1"/>
    <property type="gene ID" value="ORUFI04G01460"/>
</dbReference>
<keyword evidence="3" id="KW-1185">Reference proteome</keyword>
<reference evidence="3" key="1">
    <citation type="submission" date="2013-06" db="EMBL/GenBank/DDBJ databases">
        <authorList>
            <person name="Zhao Q."/>
        </authorList>
    </citation>
    <scope>NUCLEOTIDE SEQUENCE</scope>
    <source>
        <strain evidence="3">cv. W1943</strain>
    </source>
</reference>
<sequence length="73" mass="7974">MMMAPPLLPLLLSYPLLRSSSSFFLSLCKPVHYGDNDGGPAAREEAGGIIDRIRKTTFAHGCAACVEKCFNRM</sequence>
<dbReference type="HOGENOM" id="CLU_2709121_0_0_1"/>
<name>A0A0E0P4T2_ORYRU</name>
<evidence type="ECO:0008006" key="4">
    <source>
        <dbReference type="Google" id="ProtNLM"/>
    </source>
</evidence>
<protein>
    <recommendedName>
        <fullName evidence="4">Secreted protein</fullName>
    </recommendedName>
</protein>